<comment type="caution">
    <text evidence="6">The sequence shown here is derived from an EMBL/GenBank/DDBJ whole genome shotgun (WGS) entry which is preliminary data.</text>
</comment>
<dbReference type="InterPro" id="IPR039650">
    <property type="entry name" value="HdrA-like"/>
</dbReference>
<dbReference type="SUPFAM" id="SSF51905">
    <property type="entry name" value="FAD/NAD(P)-binding domain"/>
    <property type="match status" value="1"/>
</dbReference>
<keyword evidence="5" id="KW-0411">Iron-sulfur</keyword>
<proteinExistence type="predicted"/>
<keyword evidence="2" id="KW-0479">Metal-binding</keyword>
<gene>
    <name evidence="6" type="ORF">V1479_06860</name>
</gene>
<evidence type="ECO:0000256" key="1">
    <source>
        <dbReference type="ARBA" id="ARBA00022485"/>
    </source>
</evidence>
<dbReference type="PANTHER" id="PTHR43498">
    <property type="entry name" value="FERREDOXIN:COB-COM HETERODISULFIDE REDUCTASE SUBUNIT A"/>
    <property type="match status" value="1"/>
</dbReference>
<evidence type="ECO:0000313" key="7">
    <source>
        <dbReference type="Proteomes" id="UP001559025"/>
    </source>
</evidence>
<dbReference type="Gene3D" id="3.50.50.60">
    <property type="entry name" value="FAD/NAD(P)-binding domain"/>
    <property type="match status" value="1"/>
</dbReference>
<dbReference type="InterPro" id="IPR036188">
    <property type="entry name" value="FAD/NAD-bd_sf"/>
</dbReference>
<keyword evidence="7" id="KW-1185">Reference proteome</keyword>
<keyword evidence="3" id="KW-0560">Oxidoreductase</keyword>
<evidence type="ECO:0000256" key="4">
    <source>
        <dbReference type="ARBA" id="ARBA00023004"/>
    </source>
</evidence>
<dbReference type="PANTHER" id="PTHR43498:SF1">
    <property type="entry name" value="COB--COM HETERODISULFIDE REDUCTASE IRON-SULFUR SUBUNIT A"/>
    <property type="match status" value="1"/>
</dbReference>
<evidence type="ECO:0000256" key="5">
    <source>
        <dbReference type="ARBA" id="ARBA00023014"/>
    </source>
</evidence>
<keyword evidence="4" id="KW-0408">Iron</keyword>
<sequence length="423" mass="44733">MTKRFEADYDVAVCGGGAAGVAAAIGAAKAGAKVCLVEKYGFLGGAATTSQVYAYCGLFQQGVEPKRAVAGVAAEVTDELKTHGLDGEAYRSETTGNWIVLLDGEVLKFALDNLVRRYGIDVKLHTRVASVARTAERLEAVTLAGMGGRTRVTAEAFVDASGDAKLAMLAGVPFQIGDGEGKLQALTMPIRIGGIDRDLKIDRAALQAAIARYNGKGAYPIQRTDGGIILRLPLSHDMWWMTVDIPLSNLSSESFTAAEMEARARANDYVAMLKRELPGFEGAYLVATGPQIGVRETRHPAARYEMTGEDVVLGRCRDDGIARAAWPIELHGEAGKPSYTSIGGAGYCHVPYDSIRAKGLDNLWYGGRVIGADPQAYGSIRVMGTAFATGQAAGVAAADHVDAGHLTDLGQIQSKLREQGALI</sequence>
<reference evidence="6 7" key="1">
    <citation type="submission" date="2024-01" db="EMBL/GenBank/DDBJ databases">
        <title>New evidence supports the origin of RcGTA from prophage.</title>
        <authorList>
            <person name="Xu Y."/>
            <person name="Liu B."/>
            <person name="Chen F."/>
        </authorList>
    </citation>
    <scope>NUCLEOTIDE SEQUENCE [LARGE SCALE GENOMIC DNA]</scope>
    <source>
        <strain evidence="6 7">CBW1107-2</strain>
    </source>
</reference>
<dbReference type="RefSeq" id="WP_368802252.1">
    <property type="nucleotide sequence ID" value="NZ_JAZHFV010000002.1"/>
</dbReference>
<evidence type="ECO:0000256" key="3">
    <source>
        <dbReference type="ARBA" id="ARBA00023002"/>
    </source>
</evidence>
<evidence type="ECO:0000313" key="6">
    <source>
        <dbReference type="EMBL" id="MEX4007017.1"/>
    </source>
</evidence>
<dbReference type="Proteomes" id="UP001559025">
    <property type="component" value="Unassembled WGS sequence"/>
</dbReference>
<evidence type="ECO:0000256" key="2">
    <source>
        <dbReference type="ARBA" id="ARBA00022723"/>
    </source>
</evidence>
<keyword evidence="1" id="KW-0004">4Fe-4S</keyword>
<organism evidence="6 7">
    <name type="scientific">Neoaquamicrobium sediminum</name>
    <dbReference type="NCBI Taxonomy" id="1849104"/>
    <lineage>
        <taxon>Bacteria</taxon>
        <taxon>Pseudomonadati</taxon>
        <taxon>Pseudomonadota</taxon>
        <taxon>Alphaproteobacteria</taxon>
        <taxon>Hyphomicrobiales</taxon>
        <taxon>Phyllobacteriaceae</taxon>
        <taxon>Neoaquamicrobium</taxon>
    </lineage>
</organism>
<accession>A0ABV3WQU6</accession>
<dbReference type="Pfam" id="PF12831">
    <property type="entry name" value="FAD_oxidored"/>
    <property type="match status" value="1"/>
</dbReference>
<name>A0ABV3WQU6_9HYPH</name>
<protein>
    <submittedName>
        <fullName evidence="6">FAD-dependent oxidoreductase</fullName>
    </submittedName>
</protein>
<dbReference type="EMBL" id="JAZHFV010000002">
    <property type="protein sequence ID" value="MEX4007017.1"/>
    <property type="molecule type" value="Genomic_DNA"/>
</dbReference>